<dbReference type="HAMAP" id="MF_01810">
    <property type="entry name" value="YidC_type1"/>
    <property type="match status" value="1"/>
</dbReference>
<evidence type="ECO:0000256" key="6">
    <source>
        <dbReference type="ARBA" id="ARBA00022692"/>
    </source>
</evidence>
<feature type="domain" description="Membrane insertase YidC/Oxa/ALB C-terminal" evidence="15">
    <location>
        <begin position="542"/>
        <end position="747"/>
    </location>
</feature>
<feature type="region of interest" description="Disordered" evidence="14">
    <location>
        <begin position="762"/>
        <end position="794"/>
    </location>
</feature>
<keyword evidence="18" id="KW-1185">Reference proteome</keyword>
<name>A0A5C5ZT83_9BACT</name>
<dbReference type="Gene3D" id="2.70.98.90">
    <property type="match status" value="1"/>
</dbReference>
<keyword evidence="10 13" id="KW-0143">Chaperone</keyword>
<keyword evidence="5 13" id="KW-1003">Cell membrane</keyword>
<evidence type="ECO:0000256" key="8">
    <source>
        <dbReference type="ARBA" id="ARBA00022989"/>
    </source>
</evidence>
<evidence type="ECO:0000256" key="11">
    <source>
        <dbReference type="ARBA" id="ARBA00033245"/>
    </source>
</evidence>
<keyword evidence="8 13" id="KW-1133">Transmembrane helix</keyword>
<dbReference type="InterPro" id="IPR001708">
    <property type="entry name" value="YidC/ALB3/OXA1/COX18"/>
</dbReference>
<dbReference type="InterPro" id="IPR028055">
    <property type="entry name" value="YidC/Oxa/ALB_C"/>
</dbReference>
<evidence type="ECO:0000256" key="12">
    <source>
        <dbReference type="ARBA" id="ARBA00033342"/>
    </source>
</evidence>
<keyword evidence="9 13" id="KW-0472">Membrane</keyword>
<dbReference type="Gene3D" id="2.30.42.10">
    <property type="match status" value="1"/>
</dbReference>
<comment type="subunit">
    <text evidence="13">Interacts with the Sec translocase complex via SecD. Specifically interacts with transmembrane segments of nascent integral membrane proteins during membrane integration.</text>
</comment>
<dbReference type="InterPro" id="IPR028053">
    <property type="entry name" value="Membr_insert_YidC_N"/>
</dbReference>
<evidence type="ECO:0000256" key="5">
    <source>
        <dbReference type="ARBA" id="ARBA00022475"/>
    </source>
</evidence>
<evidence type="ECO:0000256" key="10">
    <source>
        <dbReference type="ARBA" id="ARBA00023186"/>
    </source>
</evidence>
<evidence type="ECO:0000256" key="7">
    <source>
        <dbReference type="ARBA" id="ARBA00022927"/>
    </source>
</evidence>
<dbReference type="AlphaFoldDB" id="A0A5C5ZT83"/>
<dbReference type="GO" id="GO:0015031">
    <property type="term" value="P:protein transport"/>
    <property type="evidence" value="ECO:0007669"/>
    <property type="project" value="UniProtKB-KW"/>
</dbReference>
<dbReference type="InterPro" id="IPR041489">
    <property type="entry name" value="PDZ_6"/>
</dbReference>
<keyword evidence="6 13" id="KW-0812">Transmembrane</keyword>
<gene>
    <name evidence="13 17" type="primary">yidC</name>
    <name evidence="17" type="ORF">Mal64_11070</name>
</gene>
<evidence type="ECO:0000256" key="4">
    <source>
        <dbReference type="ARBA" id="ARBA00022448"/>
    </source>
</evidence>
<comment type="similarity">
    <text evidence="2 13">Belongs to the OXA1/ALB3/YidC family. Type 1 subfamily.</text>
</comment>
<proteinExistence type="inferred from homology"/>
<dbReference type="InterPro" id="IPR038221">
    <property type="entry name" value="YidC_periplasmic_sf"/>
</dbReference>
<evidence type="ECO:0000259" key="16">
    <source>
        <dbReference type="Pfam" id="PF17820"/>
    </source>
</evidence>
<reference evidence="17 18" key="1">
    <citation type="submission" date="2019-02" db="EMBL/GenBank/DDBJ databases">
        <title>Deep-cultivation of Planctomycetes and their phenomic and genomic characterization uncovers novel biology.</title>
        <authorList>
            <person name="Wiegand S."/>
            <person name="Jogler M."/>
            <person name="Boedeker C."/>
            <person name="Pinto D."/>
            <person name="Vollmers J."/>
            <person name="Rivas-Marin E."/>
            <person name="Kohn T."/>
            <person name="Peeters S.H."/>
            <person name="Heuer A."/>
            <person name="Rast P."/>
            <person name="Oberbeckmann S."/>
            <person name="Bunk B."/>
            <person name="Jeske O."/>
            <person name="Meyerdierks A."/>
            <person name="Storesund J.E."/>
            <person name="Kallscheuer N."/>
            <person name="Luecker S."/>
            <person name="Lage O.M."/>
            <person name="Pohl T."/>
            <person name="Merkel B.J."/>
            <person name="Hornburger P."/>
            <person name="Mueller R.-W."/>
            <person name="Bruemmer F."/>
            <person name="Labrenz M."/>
            <person name="Spormann A.M."/>
            <person name="Op Den Camp H."/>
            <person name="Overmann J."/>
            <person name="Amann R."/>
            <person name="Jetten M.S.M."/>
            <person name="Mascher T."/>
            <person name="Medema M.H."/>
            <person name="Devos D.P."/>
            <person name="Kaster A.-K."/>
            <person name="Ovreas L."/>
            <person name="Rohde M."/>
            <person name="Galperin M.Y."/>
            <person name="Jogler C."/>
        </authorList>
    </citation>
    <scope>NUCLEOTIDE SEQUENCE [LARGE SCALE GENOMIC DNA]</scope>
    <source>
        <strain evidence="17 18">Mal64</strain>
    </source>
</reference>
<dbReference type="Proteomes" id="UP000315440">
    <property type="component" value="Unassembled WGS sequence"/>
</dbReference>
<feature type="transmembrane region" description="Helical" evidence="13">
    <location>
        <begin position="673"/>
        <end position="693"/>
    </location>
</feature>
<comment type="function">
    <text evidence="13">Required for the insertion and/or proper folding and/or complex formation of integral membrane proteins into the membrane. Involved in integration of membrane proteins that insert both dependently and independently of the Sec translocase complex, as well as at least some lipoproteins. Aids folding of multispanning membrane proteins.</text>
</comment>
<dbReference type="GO" id="GO:0032977">
    <property type="term" value="F:membrane insertase activity"/>
    <property type="evidence" value="ECO:0007669"/>
    <property type="project" value="InterPro"/>
</dbReference>
<evidence type="ECO:0000256" key="1">
    <source>
        <dbReference type="ARBA" id="ARBA00004429"/>
    </source>
</evidence>
<dbReference type="Pfam" id="PF17820">
    <property type="entry name" value="PDZ_6"/>
    <property type="match status" value="1"/>
</dbReference>
<dbReference type="InterPro" id="IPR047196">
    <property type="entry name" value="YidC_ALB_C"/>
</dbReference>
<dbReference type="EMBL" id="SJPQ01000001">
    <property type="protein sequence ID" value="TWT90712.1"/>
    <property type="molecule type" value="Genomic_DNA"/>
</dbReference>
<evidence type="ECO:0000256" key="2">
    <source>
        <dbReference type="ARBA" id="ARBA00010527"/>
    </source>
</evidence>
<feature type="compositionally biased region" description="Basic residues" evidence="14">
    <location>
        <begin position="784"/>
        <end position="794"/>
    </location>
</feature>
<protein>
    <recommendedName>
        <fullName evidence="3 13">Membrane protein insertase YidC</fullName>
    </recommendedName>
    <alternativeName>
        <fullName evidence="12 13">Foldase YidC</fullName>
    </alternativeName>
    <alternativeName>
        <fullName evidence="11 13">Membrane integrase YidC</fullName>
    </alternativeName>
    <alternativeName>
        <fullName evidence="13">Membrane protein YidC</fullName>
    </alternativeName>
</protein>
<dbReference type="PANTHER" id="PTHR12428:SF65">
    <property type="entry name" value="CYTOCHROME C OXIDASE ASSEMBLY PROTEIN COX18, MITOCHONDRIAL"/>
    <property type="match status" value="1"/>
</dbReference>
<feature type="region of interest" description="Disordered" evidence="14">
    <location>
        <begin position="64"/>
        <end position="86"/>
    </location>
</feature>
<keyword evidence="4 13" id="KW-0813">Transport</keyword>
<dbReference type="SUPFAM" id="SSF50156">
    <property type="entry name" value="PDZ domain-like"/>
    <property type="match status" value="1"/>
</dbReference>
<feature type="compositionally biased region" description="Low complexity" evidence="14">
    <location>
        <begin position="762"/>
        <end position="783"/>
    </location>
</feature>
<evidence type="ECO:0000256" key="14">
    <source>
        <dbReference type="SAM" id="MobiDB-lite"/>
    </source>
</evidence>
<feature type="domain" description="PDZ" evidence="16">
    <location>
        <begin position="151"/>
        <end position="186"/>
    </location>
</feature>
<dbReference type="PANTHER" id="PTHR12428">
    <property type="entry name" value="OXA1"/>
    <property type="match status" value="1"/>
</dbReference>
<evidence type="ECO:0000256" key="13">
    <source>
        <dbReference type="HAMAP-Rule" id="MF_01810"/>
    </source>
</evidence>
<dbReference type="InterPro" id="IPR036034">
    <property type="entry name" value="PDZ_sf"/>
</dbReference>
<feature type="transmembrane region" description="Helical" evidence="13">
    <location>
        <begin position="714"/>
        <end position="737"/>
    </location>
</feature>
<evidence type="ECO:0000313" key="18">
    <source>
        <dbReference type="Proteomes" id="UP000315440"/>
    </source>
</evidence>
<dbReference type="Pfam" id="PF02096">
    <property type="entry name" value="60KD_IMP"/>
    <property type="match status" value="1"/>
</dbReference>
<dbReference type="GO" id="GO:0005886">
    <property type="term" value="C:plasma membrane"/>
    <property type="evidence" value="ECO:0007669"/>
    <property type="project" value="UniProtKB-SubCell"/>
</dbReference>
<organism evidence="17 18">
    <name type="scientific">Pseudobythopirellula maris</name>
    <dbReference type="NCBI Taxonomy" id="2527991"/>
    <lineage>
        <taxon>Bacteria</taxon>
        <taxon>Pseudomonadati</taxon>
        <taxon>Planctomycetota</taxon>
        <taxon>Planctomycetia</taxon>
        <taxon>Pirellulales</taxon>
        <taxon>Lacipirellulaceae</taxon>
        <taxon>Pseudobythopirellula</taxon>
    </lineage>
</organism>
<feature type="compositionally biased region" description="Low complexity" evidence="14">
    <location>
        <begin position="64"/>
        <end position="80"/>
    </location>
</feature>
<dbReference type="InterPro" id="IPR019998">
    <property type="entry name" value="Membr_insert_YidC"/>
</dbReference>
<evidence type="ECO:0000256" key="3">
    <source>
        <dbReference type="ARBA" id="ARBA00015325"/>
    </source>
</evidence>
<dbReference type="RefSeq" id="WP_146397835.1">
    <property type="nucleotide sequence ID" value="NZ_SJPQ01000001.1"/>
</dbReference>
<keyword evidence="7 13" id="KW-0653">Protein transport</keyword>
<dbReference type="OrthoDB" id="9780552at2"/>
<dbReference type="NCBIfam" id="TIGR03592">
    <property type="entry name" value="yidC_oxa1_cterm"/>
    <property type="match status" value="1"/>
</dbReference>
<comment type="caution">
    <text evidence="17">The sequence shown here is derived from an EMBL/GenBank/DDBJ whole genome shotgun (WGS) entry which is preliminary data.</text>
</comment>
<evidence type="ECO:0000256" key="9">
    <source>
        <dbReference type="ARBA" id="ARBA00023136"/>
    </source>
</evidence>
<dbReference type="CDD" id="cd19961">
    <property type="entry name" value="EcYidC-like_peri"/>
    <property type="match status" value="1"/>
</dbReference>
<feature type="transmembrane region" description="Helical" evidence="13">
    <location>
        <begin position="542"/>
        <end position="561"/>
    </location>
</feature>
<evidence type="ECO:0000259" key="15">
    <source>
        <dbReference type="Pfam" id="PF02096"/>
    </source>
</evidence>
<dbReference type="GO" id="GO:0051205">
    <property type="term" value="P:protein insertion into membrane"/>
    <property type="evidence" value="ECO:0007669"/>
    <property type="project" value="TreeGrafter"/>
</dbReference>
<sequence length="794" mass="85975">MPAPSKDSKQPLDQRFFVFMLLSMSILLFFNGFMAPPVDPADEQAAQQEAEDAGLDLAAKPAAPVAAADADADGPSEAAPIGDDPTAEPELFTLGSVAPEAEYRLLTTIDNIGAAVRRVAIASPEYQDLDDRSGFLGHLELSDSPTGGALVGVVEPGSPAEEAGLAPGDVITSAGVKKQEDTPDAASLHALLDGTEPRETINLIGARADGEAFTTTATLRRQPLCVLRPEAENIALHGEAPPGGVVSEPSYVLRLKSVGGRTTADPVVVAANAKLTGEPWTQVEDDEAQADDAQVVAFRKRLPELGIEIVKRFTMSEVPAEHLDDKAYPGFHFDLGVEVRNLGAESTEVSYELTGPNGLPIEGWWYSMKIGRGWGGYGMRDVLVRYAGGRYTQIACKTVADGKAEPMGQGAPLAYIGVDSQYFASVLMPQKESLGNVWMNAARAELATPELDDKAQKTWNNPTVVLERKPLLLSPAGAEGFTHTDGYRVFAGPKLPDLLAAYHASGDDQHGLDGMLYYGWFGPVAWVMLGILHGFYAIVGNYGVAIILLTVLVRASMYPISRKQAQSMVKMQALKPEMDRIAEKYKNDMEKRSRAQQDLFRKHKVNPAAGCLPLFLQLPVFAGLYRALGVDVELRQAPLFSESIRFCSNLAAPDMAFDWSGFMPDWVNNGQGMFGLGPYFNVLPIVAVCLFLVQQKLFMPEATTEQARMQQSMMKYMMLFMGFLFFKWPSGLAIYLITSTLWGITERKLLPKPTIADAPAITASAAKPSKPAPKASSNGASKATAKRNKKKRKR</sequence>
<comment type="subcellular location">
    <subcellularLocation>
        <location evidence="1">Cell inner membrane</location>
        <topology evidence="1">Multi-pass membrane protein</topology>
    </subcellularLocation>
    <subcellularLocation>
        <location evidence="13">Cell membrane</location>
        <topology evidence="13">Multi-pass membrane protein</topology>
    </subcellularLocation>
</comment>
<evidence type="ECO:0000313" key="17">
    <source>
        <dbReference type="EMBL" id="TWT90712.1"/>
    </source>
</evidence>
<accession>A0A5C5ZT83</accession>
<dbReference type="CDD" id="cd20070">
    <property type="entry name" value="5TM_YidC_Alb3"/>
    <property type="match status" value="1"/>
</dbReference>
<feature type="transmembrane region" description="Helical" evidence="13">
    <location>
        <begin position="16"/>
        <end position="34"/>
    </location>
</feature>